<organism evidence="2 3">
    <name type="scientific">Xylaria grammica</name>
    <dbReference type="NCBI Taxonomy" id="363999"/>
    <lineage>
        <taxon>Eukaryota</taxon>
        <taxon>Fungi</taxon>
        <taxon>Dikarya</taxon>
        <taxon>Ascomycota</taxon>
        <taxon>Pezizomycotina</taxon>
        <taxon>Sordariomycetes</taxon>
        <taxon>Xylariomycetidae</taxon>
        <taxon>Xylariales</taxon>
        <taxon>Xylariaceae</taxon>
        <taxon>Xylaria</taxon>
    </lineage>
</organism>
<gene>
    <name evidence="2" type="ORF">EKO27_g12002</name>
</gene>
<sequence>MYSYLWYLLGTVDGFHWPELACLGAPYSRAFLEEFYLETEEEKKEREEERARYAKKFKFSLPAPRDQAKAADPNNADDDDDDDDNDDDDEREIPSRWLDDDGVWRPADPPTRRPADHSHA</sequence>
<dbReference type="EMBL" id="RYZI01000944">
    <property type="protein sequence ID" value="RWA03100.1"/>
    <property type="molecule type" value="Genomic_DNA"/>
</dbReference>
<protein>
    <submittedName>
        <fullName evidence="2">Uncharacterized protein</fullName>
    </submittedName>
</protein>
<proteinExistence type="predicted"/>
<evidence type="ECO:0000313" key="3">
    <source>
        <dbReference type="Proteomes" id="UP000286045"/>
    </source>
</evidence>
<dbReference type="AlphaFoldDB" id="A0A439CLZ3"/>
<evidence type="ECO:0000256" key="1">
    <source>
        <dbReference type="SAM" id="MobiDB-lite"/>
    </source>
</evidence>
<accession>A0A439CLZ3</accession>
<feature type="compositionally biased region" description="Acidic residues" evidence="1">
    <location>
        <begin position="75"/>
        <end position="91"/>
    </location>
</feature>
<reference evidence="2 3" key="1">
    <citation type="submission" date="2018-12" db="EMBL/GenBank/DDBJ databases">
        <title>Draft genome sequence of Xylaria grammica IHI A82.</title>
        <authorList>
            <person name="Buettner E."/>
            <person name="Kellner H."/>
        </authorList>
    </citation>
    <scope>NUCLEOTIDE SEQUENCE [LARGE SCALE GENOMIC DNA]</scope>
    <source>
        <strain evidence="2 3">IHI A82</strain>
    </source>
</reference>
<feature type="region of interest" description="Disordered" evidence="1">
    <location>
        <begin position="57"/>
        <end position="120"/>
    </location>
</feature>
<name>A0A439CLZ3_9PEZI</name>
<feature type="compositionally biased region" description="Basic and acidic residues" evidence="1">
    <location>
        <begin position="110"/>
        <end position="120"/>
    </location>
</feature>
<feature type="non-terminal residue" evidence="2">
    <location>
        <position position="120"/>
    </location>
</feature>
<feature type="compositionally biased region" description="Basic and acidic residues" evidence="1">
    <location>
        <begin position="92"/>
        <end position="103"/>
    </location>
</feature>
<evidence type="ECO:0000313" key="2">
    <source>
        <dbReference type="EMBL" id="RWA03100.1"/>
    </source>
</evidence>
<comment type="caution">
    <text evidence="2">The sequence shown here is derived from an EMBL/GenBank/DDBJ whole genome shotgun (WGS) entry which is preliminary data.</text>
</comment>
<dbReference type="Proteomes" id="UP000286045">
    <property type="component" value="Unassembled WGS sequence"/>
</dbReference>
<keyword evidence="3" id="KW-1185">Reference proteome</keyword>